<comment type="similarity">
    <text evidence="2 9">Belongs to the SLC41A transporter family.</text>
</comment>
<dbReference type="SUPFAM" id="SSF158791">
    <property type="entry name" value="MgtE N-terminal domain-like"/>
    <property type="match status" value="1"/>
</dbReference>
<protein>
    <recommendedName>
        <fullName evidence="9">Magnesium transporter MgtE</fullName>
    </recommendedName>
</protein>
<evidence type="ECO:0000256" key="6">
    <source>
        <dbReference type="ARBA" id="ARBA00022989"/>
    </source>
</evidence>
<dbReference type="RefSeq" id="WP_038604029.1">
    <property type="nucleotide sequence ID" value="NZ_CP008944.1"/>
</dbReference>
<feature type="transmembrane region" description="Helical" evidence="9">
    <location>
        <begin position="394"/>
        <end position="418"/>
    </location>
</feature>
<keyword evidence="7 9" id="KW-0472">Membrane</keyword>
<keyword evidence="4 9" id="KW-0812">Transmembrane</keyword>
<dbReference type="NCBIfam" id="TIGR00400">
    <property type="entry name" value="mgtE"/>
    <property type="match status" value="1"/>
</dbReference>
<sequence length="455" mass="49873">MSDTRTENNNLDDLKRILRSEELRPGRARELAQRLAEPPIQDIVALVERFDATRGALVLRLLSRQRSIEVFDALDPRHQADLIGALQNQDVLEFFDELDPDDRVSLLDELPAEIAEALLRQLDPGESKITEVVMGYPKGSVGRRMSPEVPTIYSTMTAGQALDKLRRTADEVETIYAVPIVAHDRKLEGFCSFADIFTAEDDVQLRDIMVDPVFAYAHDDAEDTARWFLPLDYLALPVVDDTNRLVGLLSWDDAQDIVEEEDSEDTARSGGAEPLQQPYLSTPVMKLVRSRVVWLLVLAVSALLTVQVLDLFEETLAQVVTLSLFIPLLTGTGGNTGNQAVTTVTRALALGDVRKRDMLQVMWREMRVGVMLGTLLGVLGFALASLVYGLPIGIVIGTTLLAVCTMSATVGGAMPIIAKAVGADPAVFSNPFISTFCDATGLIIYFFIAISVLGL</sequence>
<dbReference type="Pfam" id="PF01769">
    <property type="entry name" value="MgtE"/>
    <property type="match status" value="1"/>
</dbReference>
<dbReference type="Proteomes" id="UP000028504">
    <property type="component" value="Chromosome"/>
</dbReference>
<dbReference type="PANTHER" id="PTHR43773">
    <property type="entry name" value="MAGNESIUM TRANSPORTER MGTE"/>
    <property type="match status" value="1"/>
</dbReference>
<evidence type="ECO:0000256" key="3">
    <source>
        <dbReference type="ARBA" id="ARBA00022448"/>
    </source>
</evidence>
<dbReference type="InterPro" id="IPR006667">
    <property type="entry name" value="SLC41_membr_dom"/>
</dbReference>
<comment type="caution">
    <text evidence="9">Lacks conserved residue(s) required for the propagation of feature annotation.</text>
</comment>
<keyword evidence="8" id="KW-0129">CBS domain</keyword>
<evidence type="ECO:0000256" key="7">
    <source>
        <dbReference type="ARBA" id="ARBA00023136"/>
    </source>
</evidence>
<comment type="subcellular location">
    <subcellularLocation>
        <location evidence="9">Cell membrane</location>
        <topology evidence="9">Multi-pass membrane protein</topology>
    </subcellularLocation>
    <subcellularLocation>
        <location evidence="1">Membrane</location>
        <topology evidence="1">Multi-pass membrane protein</topology>
    </subcellularLocation>
</comment>
<dbReference type="EMBL" id="CP008944">
    <property type="protein sequence ID" value="AIG63432.1"/>
    <property type="molecule type" value="Genomic_DNA"/>
</dbReference>
<dbReference type="InterPro" id="IPR006668">
    <property type="entry name" value="Mg_transptr_MgtE_intracell_dom"/>
</dbReference>
<dbReference type="Gene3D" id="3.10.580.10">
    <property type="entry name" value="CBS-domain"/>
    <property type="match status" value="1"/>
</dbReference>
<feature type="transmembrane region" description="Helical" evidence="9">
    <location>
        <begin position="368"/>
        <end position="388"/>
    </location>
</feature>
<evidence type="ECO:0000259" key="10">
    <source>
        <dbReference type="PROSITE" id="PS51371"/>
    </source>
</evidence>
<keyword evidence="6 9" id="KW-1133">Transmembrane helix</keyword>
<dbReference type="SMART" id="SM00924">
    <property type="entry name" value="MgtE_N"/>
    <property type="match status" value="1"/>
</dbReference>
<evidence type="ECO:0000256" key="4">
    <source>
        <dbReference type="ARBA" id="ARBA00022692"/>
    </source>
</evidence>
<dbReference type="Gene3D" id="1.25.60.10">
    <property type="entry name" value="MgtE N-terminal domain-like"/>
    <property type="match status" value="1"/>
</dbReference>
<accession>A0ABM5QKY4</accession>
<dbReference type="PROSITE" id="PS51371">
    <property type="entry name" value="CBS"/>
    <property type="match status" value="1"/>
</dbReference>
<evidence type="ECO:0000313" key="11">
    <source>
        <dbReference type="EMBL" id="AIG63432.1"/>
    </source>
</evidence>
<dbReference type="SUPFAM" id="SSF161093">
    <property type="entry name" value="MgtE membrane domain-like"/>
    <property type="match status" value="1"/>
</dbReference>
<dbReference type="InterPro" id="IPR000644">
    <property type="entry name" value="CBS_dom"/>
</dbReference>
<dbReference type="CDD" id="cd04606">
    <property type="entry name" value="CBS_pair_Mg_transporter"/>
    <property type="match status" value="1"/>
</dbReference>
<evidence type="ECO:0000256" key="2">
    <source>
        <dbReference type="ARBA" id="ARBA00009749"/>
    </source>
</evidence>
<gene>
    <name evidence="11" type="ORF">CATYP_00500</name>
</gene>
<name>A0ABM5QKY4_9CORY</name>
<comment type="function">
    <text evidence="9">Acts as a magnesium transporter.</text>
</comment>
<evidence type="ECO:0000313" key="12">
    <source>
        <dbReference type="Proteomes" id="UP000028504"/>
    </source>
</evidence>
<evidence type="ECO:0000256" key="5">
    <source>
        <dbReference type="ARBA" id="ARBA00022842"/>
    </source>
</evidence>
<feature type="transmembrane region" description="Helical" evidence="9">
    <location>
        <begin position="430"/>
        <end position="453"/>
    </location>
</feature>
<evidence type="ECO:0000256" key="9">
    <source>
        <dbReference type="RuleBase" id="RU362011"/>
    </source>
</evidence>
<dbReference type="InterPro" id="IPR006669">
    <property type="entry name" value="MgtE_transporter"/>
</dbReference>
<organism evidence="11 12">
    <name type="scientific">Corynebacterium atypicum</name>
    <dbReference type="NCBI Taxonomy" id="191610"/>
    <lineage>
        <taxon>Bacteria</taxon>
        <taxon>Bacillati</taxon>
        <taxon>Actinomycetota</taxon>
        <taxon>Actinomycetes</taxon>
        <taxon>Mycobacteriales</taxon>
        <taxon>Corynebacteriaceae</taxon>
        <taxon>Corynebacterium</taxon>
    </lineage>
</organism>
<proteinExistence type="inferred from homology"/>
<feature type="transmembrane region" description="Helical" evidence="9">
    <location>
        <begin position="292"/>
        <end position="312"/>
    </location>
</feature>
<dbReference type="SMART" id="SM00116">
    <property type="entry name" value="CBS"/>
    <property type="match status" value="2"/>
</dbReference>
<dbReference type="InterPro" id="IPR046342">
    <property type="entry name" value="CBS_dom_sf"/>
</dbReference>
<dbReference type="InterPro" id="IPR038076">
    <property type="entry name" value="MgtE_N_sf"/>
</dbReference>
<keyword evidence="12" id="KW-1185">Reference proteome</keyword>
<dbReference type="Pfam" id="PF03448">
    <property type="entry name" value="MgtE_N"/>
    <property type="match status" value="1"/>
</dbReference>
<dbReference type="InterPro" id="IPR036739">
    <property type="entry name" value="SLC41_membr_dom_sf"/>
</dbReference>
<dbReference type="Pfam" id="PF00571">
    <property type="entry name" value="CBS"/>
    <property type="match status" value="2"/>
</dbReference>
<keyword evidence="9" id="KW-1003">Cell membrane</keyword>
<evidence type="ECO:0000256" key="1">
    <source>
        <dbReference type="ARBA" id="ARBA00004141"/>
    </source>
</evidence>
<reference evidence="11 12" key="1">
    <citation type="submission" date="2014-07" db="EMBL/GenBank/DDBJ databases">
        <title>Complete genome sequence of Corynebacterium atypicum DSM 44849: identifiction of the mycolic acid biosynthesis genes.</title>
        <authorList>
            <person name="Tippelt A."/>
            <person name="Mollmann S."/>
            <person name="Albersmeier A."/>
            <person name="Jaenicke S."/>
            <person name="Ruckert C."/>
            <person name="Tauch A."/>
        </authorList>
    </citation>
    <scope>NUCLEOTIDE SEQUENCE [LARGE SCALE GENOMIC DNA]</scope>
    <source>
        <strain evidence="11 12">R2070</strain>
    </source>
</reference>
<dbReference type="PANTHER" id="PTHR43773:SF1">
    <property type="entry name" value="MAGNESIUM TRANSPORTER MGTE"/>
    <property type="match status" value="1"/>
</dbReference>
<feature type="domain" description="CBS" evidence="10">
    <location>
        <begin position="145"/>
        <end position="208"/>
    </location>
</feature>
<comment type="subunit">
    <text evidence="9">Homodimer.</text>
</comment>
<dbReference type="SUPFAM" id="SSF54631">
    <property type="entry name" value="CBS-domain pair"/>
    <property type="match status" value="1"/>
</dbReference>
<keyword evidence="5 9" id="KW-0460">Magnesium</keyword>
<keyword evidence="9" id="KW-0479">Metal-binding</keyword>
<dbReference type="Gene3D" id="1.10.357.20">
    <property type="entry name" value="SLC41 divalent cation transporters, integral membrane domain"/>
    <property type="match status" value="1"/>
</dbReference>
<keyword evidence="3 9" id="KW-0813">Transport</keyword>
<evidence type="ECO:0000256" key="8">
    <source>
        <dbReference type="PROSITE-ProRule" id="PRU00703"/>
    </source>
</evidence>